<dbReference type="Proteomes" id="UP000254601">
    <property type="component" value="Unassembled WGS sequence"/>
</dbReference>
<dbReference type="RefSeq" id="WP_115306089.1">
    <property type="nucleotide sequence ID" value="NZ_UHIC01000001.1"/>
</dbReference>
<evidence type="ECO:0000259" key="6">
    <source>
        <dbReference type="Pfam" id="PF04357"/>
    </source>
</evidence>
<comment type="subcellular location">
    <subcellularLocation>
        <location evidence="1">Membrane</location>
        <topology evidence="1">Single-pass membrane protein</topology>
    </subcellularLocation>
</comment>
<dbReference type="PANTHER" id="PTHR36985">
    <property type="entry name" value="TRANSLOCATION AND ASSEMBLY MODULE SUBUNIT TAMB"/>
    <property type="match status" value="1"/>
</dbReference>
<evidence type="ECO:0000256" key="1">
    <source>
        <dbReference type="ARBA" id="ARBA00004167"/>
    </source>
</evidence>
<accession>A0A380MXF3</accession>
<evidence type="ECO:0000256" key="4">
    <source>
        <dbReference type="ARBA" id="ARBA00023136"/>
    </source>
</evidence>
<dbReference type="GO" id="GO:0097347">
    <property type="term" value="C:TAM protein secretion complex"/>
    <property type="evidence" value="ECO:0007669"/>
    <property type="project" value="TreeGrafter"/>
</dbReference>
<name>A0A380MXF3_9GAMM</name>
<dbReference type="Pfam" id="PF04357">
    <property type="entry name" value="TamB"/>
    <property type="match status" value="1"/>
</dbReference>
<evidence type="ECO:0000313" key="8">
    <source>
        <dbReference type="Proteomes" id="UP000254601"/>
    </source>
</evidence>
<reference evidence="7 8" key="1">
    <citation type="submission" date="2018-06" db="EMBL/GenBank/DDBJ databases">
        <authorList>
            <consortium name="Pathogen Informatics"/>
            <person name="Doyle S."/>
        </authorList>
    </citation>
    <scope>NUCLEOTIDE SEQUENCE [LARGE SCALE GENOMIC DNA]</scope>
    <source>
        <strain evidence="7 8">NCTC13337</strain>
    </source>
</reference>
<dbReference type="PANTHER" id="PTHR36985:SF1">
    <property type="entry name" value="TRANSLOCATION AND ASSEMBLY MODULE SUBUNIT TAMB"/>
    <property type="match status" value="1"/>
</dbReference>
<evidence type="ECO:0000256" key="5">
    <source>
        <dbReference type="SAM" id="Phobius"/>
    </source>
</evidence>
<proteinExistence type="predicted"/>
<dbReference type="GO" id="GO:0009306">
    <property type="term" value="P:protein secretion"/>
    <property type="evidence" value="ECO:0007669"/>
    <property type="project" value="InterPro"/>
</dbReference>
<dbReference type="OrthoDB" id="5555605at2"/>
<sequence>MRKTWKIIKYILLILFFLIILTLGIIYYLLGTNKGYQKVPYLINSFTPYEITYQSLEGSFFGQQTWKNIVVKEENTLIFTAEDLSITFLAKELLDKKIHLSLASVNKANIYLPDTEETDSQNKSGEIPEQLPTIQLSFAIDIDKISLQEINFFKKNQHIIEIEDLQANLHGENSHIKLNVDSALKQKEKNSTLETLITTNLQTELTLKEMYPLNLQGKLTAQFPEKPSQEILLNITDSILTPNLKLVAKGWTKGEFLAQGNIQLKEKQINLSSQWKNIDNQEYEIKIPEGKLILNGPFSDILLTLSTEIFGKDIPKIQIKGEAEISPSELKAADIVFQLLEGELRVKGNADFSNGIEWNGIILAKNIDAAKLNSSLDIALDGKITSHGQIPINRPLSAFFEINNLNGKWNSKPIHGDGKVTIENNKLIVDNLLLNLANNRLSANGMATEENTDLKVDIDAPELGQLLPIIRGKIVGKVYLQGNLKNPNIASDLKWTNLAYLQNDKPIVTSFMGELKTDGLLEKLPISLNTSIKGNDIPPMDIKGDFQLTPEKIQDIKLLVHIMNGDIQLNGDLKYQDYIQWDLNGKLTNIQPQTWRPNLQGNVSGQFTAQGSLENEQLKMYAKLSELSGSWQNKLLNGQAVIEVNGKQISLEGVSLGVGNNQIAVEGNLSDDNLNLQFDIDGAKLSDFYPPLKGSLRGNGKITGTKQYPLITADLQGENFQIEQIKIAKANIKLDSGLEKQANFNNKIDLSGISINDKNWSEILLKTDGKYENHQIALQTRGGEADINLQAKGGFSSMESWSGRLNELQLKTQDLAWQLQQPSAIEISPQKILLDNLCLKDNFSDFCVKVVKQEDTSVNYDIKQIDPRSIEPFLPNTLKLSTRLVGKGEVKIRQTGQIYGDANIALTPGAITFSAPNQPPVTLTIKKAAINTKLSDNNSHSQLDIEFAEAGIVKGDIRVAQFTNAPNINGNIKINMPDIGKFAYLVPQVSELKGTVQGEILIAGPIKQPKVSGEMLLNGGKVIIPEYATELNNIRLRLSANHNGNIDINGNIGTPKGGLTTNGVLQLAPLKLNLILSGEEMLLANSKQIRLLASPDFKINIDPKQGIVIQGSILIPEAKVSIPDTSNAAPISEDVVIVNGQKSKDELEIQTDKSTPLKSDIVIRLGNKVFFDNKDMRIRLIGGLTVLMRPGEQVKGRGRIEVASGIYELYGQELDIKRGWVTFSGNIANPSVDVLATREVGNVEAGAHIIGTVKRLRLDLTSDPLMPDSAILSYLLFGRPPDSGTDSTALLEAAAIVGTKGLFPDDLAEKTGLDVFDLGVGGLKAGKYLMKDLYVGMRSNFFTQVTQFLARYQVTDRLSIEASSSQKDGNAIDAIYQFKKD</sequence>
<gene>
    <name evidence="7" type="ORF">NCTC13337_01924</name>
</gene>
<keyword evidence="8" id="KW-1185">Reference proteome</keyword>
<evidence type="ECO:0000256" key="3">
    <source>
        <dbReference type="ARBA" id="ARBA00022989"/>
    </source>
</evidence>
<feature type="transmembrane region" description="Helical" evidence="5">
    <location>
        <begin position="7"/>
        <end position="30"/>
    </location>
</feature>
<dbReference type="GO" id="GO:0005886">
    <property type="term" value="C:plasma membrane"/>
    <property type="evidence" value="ECO:0007669"/>
    <property type="project" value="InterPro"/>
</dbReference>
<evidence type="ECO:0000256" key="2">
    <source>
        <dbReference type="ARBA" id="ARBA00022692"/>
    </source>
</evidence>
<dbReference type="EMBL" id="UHIC01000001">
    <property type="protein sequence ID" value="SUO96583.1"/>
    <property type="molecule type" value="Genomic_DNA"/>
</dbReference>
<protein>
    <submittedName>
        <fullName evidence="7">Family of uncharacterized function (DUF490)</fullName>
    </submittedName>
</protein>
<keyword evidence="2 5" id="KW-0812">Transmembrane</keyword>
<feature type="domain" description="Translocation and assembly module TamB C-terminal" evidence="6">
    <location>
        <begin position="1056"/>
        <end position="1378"/>
    </location>
</feature>
<keyword evidence="4 5" id="KW-0472">Membrane</keyword>
<organism evidence="7 8">
    <name type="scientific">Suttonella ornithocola</name>
    <dbReference type="NCBI Taxonomy" id="279832"/>
    <lineage>
        <taxon>Bacteria</taxon>
        <taxon>Pseudomonadati</taxon>
        <taxon>Pseudomonadota</taxon>
        <taxon>Gammaproteobacteria</taxon>
        <taxon>Cardiobacteriales</taxon>
        <taxon>Cardiobacteriaceae</taxon>
        <taxon>Suttonella</taxon>
    </lineage>
</organism>
<evidence type="ECO:0000313" key="7">
    <source>
        <dbReference type="EMBL" id="SUO96583.1"/>
    </source>
</evidence>
<keyword evidence="3 5" id="KW-1133">Transmembrane helix</keyword>
<dbReference type="InterPro" id="IPR007452">
    <property type="entry name" value="TamB_C"/>
</dbReference>